<dbReference type="AlphaFoldDB" id="A0A7W7CBR1"/>
<dbReference type="Proteomes" id="UP000533598">
    <property type="component" value="Unassembled WGS sequence"/>
</dbReference>
<keyword evidence="1" id="KW-0812">Transmembrane</keyword>
<feature type="transmembrane region" description="Helical" evidence="1">
    <location>
        <begin position="84"/>
        <end position="102"/>
    </location>
</feature>
<keyword evidence="1" id="KW-0472">Membrane</keyword>
<evidence type="ECO:0000313" key="3">
    <source>
        <dbReference type="Proteomes" id="UP000533598"/>
    </source>
</evidence>
<gene>
    <name evidence="2" type="ORF">HNR67_004326</name>
</gene>
<dbReference type="RefSeq" id="WP_185004067.1">
    <property type="nucleotide sequence ID" value="NZ_BAAAUI010000004.1"/>
</dbReference>
<keyword evidence="1" id="KW-1133">Transmembrane helix</keyword>
<protein>
    <recommendedName>
        <fullName evidence="4">DUF4383 domain-containing protein</fullName>
    </recommendedName>
</protein>
<evidence type="ECO:0008006" key="4">
    <source>
        <dbReference type="Google" id="ProtNLM"/>
    </source>
</evidence>
<reference evidence="2 3" key="1">
    <citation type="submission" date="2020-08" db="EMBL/GenBank/DDBJ databases">
        <title>Sequencing the genomes of 1000 actinobacteria strains.</title>
        <authorList>
            <person name="Klenk H.-P."/>
        </authorList>
    </citation>
    <scope>NUCLEOTIDE SEQUENCE [LARGE SCALE GENOMIC DNA]</scope>
    <source>
        <strain evidence="2 3">DSM 44230</strain>
    </source>
</reference>
<feature type="transmembrane region" description="Helical" evidence="1">
    <location>
        <begin position="122"/>
        <end position="143"/>
    </location>
</feature>
<sequence>MSAATTVPRTAVQTAALAAGGLFLLVGIAGFIPGLTTNTEALAFAGHHSGALLLGVFAVSVLHNLVHLAFGLAALVLARSTRGAALYLIGGGLLYLMLWFYGLVVSDSSPANFLPLNEADDWLHLLLALGLGALGFGFGGRAVRELG</sequence>
<keyword evidence="3" id="KW-1185">Reference proteome</keyword>
<evidence type="ECO:0000256" key="1">
    <source>
        <dbReference type="SAM" id="Phobius"/>
    </source>
</evidence>
<name>A0A7W7CBR1_9PSEU</name>
<dbReference type="EMBL" id="JACHMH010000001">
    <property type="protein sequence ID" value="MBB4678208.1"/>
    <property type="molecule type" value="Genomic_DNA"/>
</dbReference>
<proteinExistence type="predicted"/>
<accession>A0A7W7CBR1</accession>
<feature type="transmembrane region" description="Helical" evidence="1">
    <location>
        <begin position="12"/>
        <end position="32"/>
    </location>
</feature>
<organism evidence="2 3">
    <name type="scientific">Crossiella cryophila</name>
    <dbReference type="NCBI Taxonomy" id="43355"/>
    <lineage>
        <taxon>Bacteria</taxon>
        <taxon>Bacillati</taxon>
        <taxon>Actinomycetota</taxon>
        <taxon>Actinomycetes</taxon>
        <taxon>Pseudonocardiales</taxon>
        <taxon>Pseudonocardiaceae</taxon>
        <taxon>Crossiella</taxon>
    </lineage>
</organism>
<feature type="transmembrane region" description="Helical" evidence="1">
    <location>
        <begin position="52"/>
        <end position="77"/>
    </location>
</feature>
<comment type="caution">
    <text evidence="2">The sequence shown here is derived from an EMBL/GenBank/DDBJ whole genome shotgun (WGS) entry which is preliminary data.</text>
</comment>
<dbReference type="Pfam" id="PF14325">
    <property type="entry name" value="DUF4383"/>
    <property type="match status" value="1"/>
</dbReference>
<evidence type="ECO:0000313" key="2">
    <source>
        <dbReference type="EMBL" id="MBB4678208.1"/>
    </source>
</evidence>